<keyword evidence="2" id="KW-1185">Reference proteome</keyword>
<name>A0A0C9THD1_PAXIN</name>
<reference evidence="2" key="2">
    <citation type="submission" date="2015-01" db="EMBL/GenBank/DDBJ databases">
        <title>Evolutionary Origins and Diversification of the Mycorrhizal Mutualists.</title>
        <authorList>
            <consortium name="DOE Joint Genome Institute"/>
            <consortium name="Mycorrhizal Genomics Consortium"/>
            <person name="Kohler A."/>
            <person name="Kuo A."/>
            <person name="Nagy L.G."/>
            <person name="Floudas D."/>
            <person name="Copeland A."/>
            <person name="Barry K.W."/>
            <person name="Cichocki N."/>
            <person name="Veneault-Fourrey C."/>
            <person name="LaButti K."/>
            <person name="Lindquist E.A."/>
            <person name="Lipzen A."/>
            <person name="Lundell T."/>
            <person name="Morin E."/>
            <person name="Murat C."/>
            <person name="Riley R."/>
            <person name="Ohm R."/>
            <person name="Sun H."/>
            <person name="Tunlid A."/>
            <person name="Henrissat B."/>
            <person name="Grigoriev I.V."/>
            <person name="Hibbett D.S."/>
            <person name="Martin F."/>
        </authorList>
    </citation>
    <scope>NUCLEOTIDE SEQUENCE [LARGE SCALE GENOMIC DNA]</scope>
    <source>
        <strain evidence="2">ATCC 200175</strain>
    </source>
</reference>
<dbReference type="AlphaFoldDB" id="A0A0C9THD1"/>
<dbReference type="HOGENOM" id="CLU_1428745_0_0_1"/>
<gene>
    <name evidence="1" type="ORF">PAXINDRAFT_169292</name>
</gene>
<organism evidence="1 2">
    <name type="scientific">Paxillus involutus ATCC 200175</name>
    <dbReference type="NCBI Taxonomy" id="664439"/>
    <lineage>
        <taxon>Eukaryota</taxon>
        <taxon>Fungi</taxon>
        <taxon>Dikarya</taxon>
        <taxon>Basidiomycota</taxon>
        <taxon>Agaricomycotina</taxon>
        <taxon>Agaricomycetes</taxon>
        <taxon>Agaricomycetidae</taxon>
        <taxon>Boletales</taxon>
        <taxon>Paxilineae</taxon>
        <taxon>Paxillaceae</taxon>
        <taxon>Paxillus</taxon>
    </lineage>
</organism>
<reference evidence="1 2" key="1">
    <citation type="submission" date="2014-06" db="EMBL/GenBank/DDBJ databases">
        <authorList>
            <consortium name="DOE Joint Genome Institute"/>
            <person name="Kuo A."/>
            <person name="Kohler A."/>
            <person name="Nagy L.G."/>
            <person name="Floudas D."/>
            <person name="Copeland A."/>
            <person name="Barry K.W."/>
            <person name="Cichocki N."/>
            <person name="Veneault-Fourrey C."/>
            <person name="LaButti K."/>
            <person name="Lindquist E.A."/>
            <person name="Lipzen A."/>
            <person name="Lundell T."/>
            <person name="Morin E."/>
            <person name="Murat C."/>
            <person name="Sun H."/>
            <person name="Tunlid A."/>
            <person name="Henrissat B."/>
            <person name="Grigoriev I.V."/>
            <person name="Hibbett D.S."/>
            <person name="Martin F."/>
            <person name="Nordberg H.P."/>
            <person name="Cantor M.N."/>
            <person name="Hua S.X."/>
        </authorList>
    </citation>
    <scope>NUCLEOTIDE SEQUENCE [LARGE SCALE GENOMIC DNA]</scope>
    <source>
        <strain evidence="1 2">ATCC 200175</strain>
    </source>
</reference>
<sequence>MSSDTRRLLEAASALSQLLRMQSIPHAFHGNILSAVMSDSARCDEIFCIVEGGPTHPFRRVRQAIVGNEHFTTTHSPWSNRLLATYRRLIPAIEIEILPAGEHGPRRLDSSTTMNLKGIPFLTLSEFVRDKLKAWSIRGSDRDANDIIYTICRYWNRLDINRVPEHDMNHFVTCHRAAALSWTALKRKYGM</sequence>
<accession>A0A0C9THD1</accession>
<evidence type="ECO:0000313" key="1">
    <source>
        <dbReference type="EMBL" id="KIJ15090.1"/>
    </source>
</evidence>
<dbReference type="OrthoDB" id="3168582at2759"/>
<dbReference type="Proteomes" id="UP000053647">
    <property type="component" value="Unassembled WGS sequence"/>
</dbReference>
<evidence type="ECO:0000313" key="2">
    <source>
        <dbReference type="Proteomes" id="UP000053647"/>
    </source>
</evidence>
<protein>
    <submittedName>
        <fullName evidence="1">Uncharacterized protein</fullName>
    </submittedName>
</protein>
<proteinExistence type="predicted"/>
<dbReference type="EMBL" id="KN819338">
    <property type="protein sequence ID" value="KIJ15090.1"/>
    <property type="molecule type" value="Genomic_DNA"/>
</dbReference>